<reference evidence="2 3" key="1">
    <citation type="journal article" date="2023" name="Plants (Basel)">
        <title>Bridging the Gap: Combining Genomics and Transcriptomics Approaches to Understand Stylosanthes scabra, an Orphan Legume from the Brazilian Caatinga.</title>
        <authorList>
            <person name="Ferreira-Neto J.R.C."/>
            <person name="da Silva M.D."/>
            <person name="Binneck E."/>
            <person name="de Melo N.F."/>
            <person name="da Silva R.H."/>
            <person name="de Melo A.L.T.M."/>
            <person name="Pandolfi V."/>
            <person name="Bustamante F.O."/>
            <person name="Brasileiro-Vidal A.C."/>
            <person name="Benko-Iseppon A.M."/>
        </authorList>
    </citation>
    <scope>NUCLEOTIDE SEQUENCE [LARGE SCALE GENOMIC DNA]</scope>
    <source>
        <tissue evidence="2">Leaves</tissue>
    </source>
</reference>
<keyword evidence="3" id="KW-1185">Reference proteome</keyword>
<feature type="region of interest" description="Disordered" evidence="1">
    <location>
        <begin position="135"/>
        <end position="162"/>
    </location>
</feature>
<evidence type="ECO:0000313" key="3">
    <source>
        <dbReference type="Proteomes" id="UP001341840"/>
    </source>
</evidence>
<accession>A0ABU6UE15</accession>
<dbReference type="Proteomes" id="UP001341840">
    <property type="component" value="Unassembled WGS sequence"/>
</dbReference>
<organism evidence="2 3">
    <name type="scientific">Stylosanthes scabra</name>
    <dbReference type="NCBI Taxonomy" id="79078"/>
    <lineage>
        <taxon>Eukaryota</taxon>
        <taxon>Viridiplantae</taxon>
        <taxon>Streptophyta</taxon>
        <taxon>Embryophyta</taxon>
        <taxon>Tracheophyta</taxon>
        <taxon>Spermatophyta</taxon>
        <taxon>Magnoliopsida</taxon>
        <taxon>eudicotyledons</taxon>
        <taxon>Gunneridae</taxon>
        <taxon>Pentapetalae</taxon>
        <taxon>rosids</taxon>
        <taxon>fabids</taxon>
        <taxon>Fabales</taxon>
        <taxon>Fabaceae</taxon>
        <taxon>Papilionoideae</taxon>
        <taxon>50 kb inversion clade</taxon>
        <taxon>dalbergioids sensu lato</taxon>
        <taxon>Dalbergieae</taxon>
        <taxon>Pterocarpus clade</taxon>
        <taxon>Stylosanthes</taxon>
    </lineage>
</organism>
<evidence type="ECO:0000313" key="2">
    <source>
        <dbReference type="EMBL" id="MED6158113.1"/>
    </source>
</evidence>
<gene>
    <name evidence="2" type="ORF">PIB30_029681</name>
</gene>
<protein>
    <submittedName>
        <fullName evidence="2">Uncharacterized protein</fullName>
    </submittedName>
</protein>
<comment type="caution">
    <text evidence="2">The sequence shown here is derived from an EMBL/GenBank/DDBJ whole genome shotgun (WGS) entry which is preliminary data.</text>
</comment>
<evidence type="ECO:0000256" key="1">
    <source>
        <dbReference type="SAM" id="MobiDB-lite"/>
    </source>
</evidence>
<sequence>MLLLEKLPPSYLCISIYLPYLPPRPITLHVIFQAIFVLLPSKKGIDNVVDSRGPAKDALPTSMEKQRRTSSPIIQRIERKHKKQRRKLLDEEISNPGGEEGHEKRNVTQTWQEKLTLEPSTPRLEHAKTWLKRGAHQVQASKRSSPWSQAHHVRTTPKRGSNVVHTKFPWPSISLGMAQMWSPIVAPNLTTHRLGSSSLSVALFPDPSPSQVYRVMYLLSSVNSRGNDTHSPWYYLRSGALACVALKLRKDFGHQVFGKPQRHATIEDTTIKEDHQPSSNLDKTHMKKNKWGQGQKICADKPSQHHQVTEVHCPSVILDYSKKRAITKGASSKYLDPP</sequence>
<feature type="region of interest" description="Disordered" evidence="1">
    <location>
        <begin position="79"/>
        <end position="108"/>
    </location>
</feature>
<feature type="compositionally biased region" description="Polar residues" evidence="1">
    <location>
        <begin position="138"/>
        <end position="148"/>
    </location>
</feature>
<proteinExistence type="predicted"/>
<dbReference type="EMBL" id="JASCZI010120950">
    <property type="protein sequence ID" value="MED6158113.1"/>
    <property type="molecule type" value="Genomic_DNA"/>
</dbReference>
<name>A0ABU6UE15_9FABA</name>